<accession>A0ABT2H9N2</accession>
<gene>
    <name evidence="1" type="ORF">N1032_22930</name>
</gene>
<keyword evidence="2" id="KW-1185">Reference proteome</keyword>
<organism evidence="1 2">
    <name type="scientific">Herbiconiux daphne</name>
    <dbReference type="NCBI Taxonomy" id="2970914"/>
    <lineage>
        <taxon>Bacteria</taxon>
        <taxon>Bacillati</taxon>
        <taxon>Actinomycetota</taxon>
        <taxon>Actinomycetes</taxon>
        <taxon>Micrococcales</taxon>
        <taxon>Microbacteriaceae</taxon>
        <taxon>Herbiconiux</taxon>
    </lineage>
</organism>
<evidence type="ECO:0000313" key="1">
    <source>
        <dbReference type="EMBL" id="MCS5736586.1"/>
    </source>
</evidence>
<protein>
    <submittedName>
        <fullName evidence="1">Uncharacterized protein</fullName>
    </submittedName>
</protein>
<feature type="non-terminal residue" evidence="1">
    <location>
        <position position="543"/>
    </location>
</feature>
<dbReference type="EMBL" id="JANLCJ010000068">
    <property type="protein sequence ID" value="MCS5736586.1"/>
    <property type="molecule type" value="Genomic_DNA"/>
</dbReference>
<comment type="caution">
    <text evidence="1">The sequence shown here is derived from an EMBL/GenBank/DDBJ whole genome shotgun (WGS) entry which is preliminary data.</text>
</comment>
<name>A0ABT2H9N2_9MICO</name>
<reference evidence="1" key="1">
    <citation type="submission" date="2022-08" db="EMBL/GenBank/DDBJ databases">
        <authorList>
            <person name="Deng Y."/>
            <person name="Han X.-F."/>
            <person name="Zhang Y.-Q."/>
        </authorList>
    </citation>
    <scope>NUCLEOTIDE SEQUENCE</scope>
    <source>
        <strain evidence="1">CPCC 203386</strain>
    </source>
</reference>
<sequence>MARTLMPKSGVIMPYVVLNRDAAVVGVEKVDGRAGDVKLGTEPGGLGYVKAADVWAKGVVYQKSEVDALLVPTLKQNSAILLYNDGTTDYGLRSTNKDNTAYIDLIKAGKHTVVLKDELTGQDVTTTTENAVIVGDIDSGIEGIHFYSEGRTDIIYHDADTNQVRSAPLYSRRFRPEIADMPFAAIGTYVRDSLGRVTGVDKAAGINSDIKQLNGLDSIGQTTDTTALIINKKTHFPKSLVTVDAEIQGNVTVAGTTSHSDDVNMNSHLIKNLADPTLPTDAANAKYVQDNFVAKQGNAAIEGNFVSLHTGSASDTGIQSGGHITSMYNVPGAGTVEGVIYANALVGDPEAAVTLNVKNINGHNNDYSFRSDGQVFGVKTLLGNVAVGSLLTCTGLQCNDNAQIVGNLAASGNISGTGLTTSSHVSVGGAVQFGGGHGTTMNSTVSSTAATVNLASYTGATRFSVTGGYVTRKGSNGNFGAGGTGNLFNFNWGESTKPGGHATTDLGGSDNHSHYIQTSGPALDSWIDDTLVGRIAFAYTSDK</sequence>
<dbReference type="RefSeq" id="WP_259542626.1">
    <property type="nucleotide sequence ID" value="NZ_JANLCJ010000068.1"/>
</dbReference>
<proteinExistence type="predicted"/>
<dbReference type="Proteomes" id="UP001165586">
    <property type="component" value="Unassembled WGS sequence"/>
</dbReference>
<evidence type="ECO:0000313" key="2">
    <source>
        <dbReference type="Proteomes" id="UP001165586"/>
    </source>
</evidence>